<organism evidence="1 2">
    <name type="scientific">Sarcoptes scabiei</name>
    <name type="common">Itch mite</name>
    <name type="synonym">Acarus scabiei</name>
    <dbReference type="NCBI Taxonomy" id="52283"/>
    <lineage>
        <taxon>Eukaryota</taxon>
        <taxon>Metazoa</taxon>
        <taxon>Ecdysozoa</taxon>
        <taxon>Arthropoda</taxon>
        <taxon>Chelicerata</taxon>
        <taxon>Arachnida</taxon>
        <taxon>Acari</taxon>
        <taxon>Acariformes</taxon>
        <taxon>Sarcoptiformes</taxon>
        <taxon>Astigmata</taxon>
        <taxon>Psoroptidia</taxon>
        <taxon>Sarcoptoidea</taxon>
        <taxon>Sarcoptidae</taxon>
        <taxon>Sarcoptinae</taxon>
        <taxon>Sarcoptes</taxon>
    </lineage>
</organism>
<sequence>MMLKQSLVEKKPIRLISLMI</sequence>
<gene>
    <name evidence="1" type="ORF">QR98_0087040</name>
</gene>
<comment type="caution">
    <text evidence="1">The sequence shown here is derived from an EMBL/GenBank/DDBJ whole genome shotgun (WGS) entry which is preliminary data.</text>
</comment>
<proteinExistence type="predicted"/>
<dbReference type="AlphaFoldDB" id="A0A132AGP0"/>
<dbReference type="EMBL" id="JXLN01014595">
    <property type="protein sequence ID" value="KPM10154.1"/>
    <property type="molecule type" value="Genomic_DNA"/>
</dbReference>
<evidence type="ECO:0000313" key="2">
    <source>
        <dbReference type="Proteomes" id="UP000616769"/>
    </source>
</evidence>
<accession>A0A132AGP0</accession>
<dbReference type="Proteomes" id="UP000616769">
    <property type="component" value="Unassembled WGS sequence"/>
</dbReference>
<name>A0A132AGP0_SARSC</name>
<dbReference type="VEuPathDB" id="VectorBase:SSCA009847"/>
<reference evidence="1 2" key="1">
    <citation type="journal article" date="2015" name="Parasit. Vectors">
        <title>Draft genome of the scabies mite.</title>
        <authorList>
            <person name="Rider S.D.Jr."/>
            <person name="Morgan M.S."/>
            <person name="Arlian L.G."/>
        </authorList>
    </citation>
    <scope>NUCLEOTIDE SEQUENCE [LARGE SCALE GENOMIC DNA]</scope>
    <source>
        <strain evidence="1">Arlian Lab</strain>
    </source>
</reference>
<protein>
    <submittedName>
        <fullName evidence="1">Uncharacterized protein</fullName>
    </submittedName>
</protein>
<evidence type="ECO:0000313" key="1">
    <source>
        <dbReference type="EMBL" id="KPM10154.1"/>
    </source>
</evidence>